<dbReference type="Proteomes" id="UP000243015">
    <property type="component" value="Unassembled WGS sequence"/>
</dbReference>
<keyword evidence="4 12" id="KW-0808">Transferase</keyword>
<comment type="subcellular location">
    <subcellularLocation>
        <location evidence="1">Golgi apparatus membrane</location>
        <topology evidence="1">Single-pass type II membrane protein</topology>
    </subcellularLocation>
</comment>
<sequence length="833" mass="94148">MGWASILTYYVVYPVVLFSNIAISILSLVTAPLIELSSHMLYISLLPWHLSTKLEPLFKFFGVAAVIGIATGWALFLSSSYICLLLNLSPRTEAEAVPKRLPKRKQSWEDEAPVKSEWATQFVNASDSKDDSSWRSSQPGPSGLRSRRLMDANAASLYDPSGEHRSNNTTVRWQYFFHYCLYTLLRTDISLTPRNYAVCLQRTGHPSSLMECQPDTFVFDILVPDVPSCLCWSLPVSPAALLLLSFCVQDDFVSRLVYGRHVTERVQPLIERPAWLDEDTDVDVLVSASPPPPRSRDVNDNQHSLIITTWKTTIPFNRAKVLFLSSRKGKQNGPLTKHISMMSLRTRLRLAVSAGIVLILLLYLSNNNWTVPALGYHKTLVHAPSKPIENSPQLHASFWSAFQPVLERYAPTCQPPKKEGRADTSEIGFHPERNDQKRPDHIRMPAADVLSMKKLHTDFVVEANSGRHRPYYAPSTRGLVSTAGGPYLPVLTVSLRMLRNRGCSLPMEVFLATNAEFEPYICNQVFPALQAKCVVLENMFKTAPKGISISNYQYKIFAMLFSSFEELLFLDADAFPLHDPNELFHKEPFSSGKMVFFPDFWASSAAQQYYTIASLPAPNMNKRASTESGEIMLSKKHHAKTLLLAAYYNLYGPQYFYPLLSQGAAGEGDKETFLAAATVVEDDFYQVSERLRAIGHRSPAGLAGSAMIQFDPTEDYVLTQKGLWRVLNDSVAPPPRPFFVHVNVPKFNPATIFGKHPIDPVRDHTGKFIRPWSVPVETIKLMGDGIEKQFWSEMKWVACELEKKFKSWEKIEGVCDNMKKYWNEVFEKQQPKQ</sequence>
<organism evidence="12 13">
    <name type="scientific">Trichophyton rubrum</name>
    <name type="common">Athlete's foot fungus</name>
    <name type="synonym">Epidermophyton rubrum</name>
    <dbReference type="NCBI Taxonomy" id="5551"/>
    <lineage>
        <taxon>Eukaryota</taxon>
        <taxon>Fungi</taxon>
        <taxon>Dikarya</taxon>
        <taxon>Ascomycota</taxon>
        <taxon>Pezizomycotina</taxon>
        <taxon>Eurotiomycetes</taxon>
        <taxon>Eurotiomycetidae</taxon>
        <taxon>Onygenales</taxon>
        <taxon>Arthrodermataceae</taxon>
        <taxon>Trichophyton</taxon>
    </lineage>
</organism>
<feature type="region of interest" description="Disordered" evidence="10">
    <location>
        <begin position="412"/>
        <end position="439"/>
    </location>
</feature>
<feature type="transmembrane region" description="Helical" evidence="11">
    <location>
        <begin position="60"/>
        <end position="86"/>
    </location>
</feature>
<dbReference type="SUPFAM" id="SSF53448">
    <property type="entry name" value="Nucleotide-diphospho-sugar transferases"/>
    <property type="match status" value="1"/>
</dbReference>
<protein>
    <submittedName>
        <fullName evidence="12">Alpha-1,2-mannosyltransferase</fullName>
    </submittedName>
</protein>
<feature type="transmembrane region" description="Helical" evidence="11">
    <location>
        <begin position="348"/>
        <end position="365"/>
    </location>
</feature>
<proteinExistence type="inferred from homology"/>
<evidence type="ECO:0000256" key="2">
    <source>
        <dbReference type="ARBA" id="ARBA00004922"/>
    </source>
</evidence>
<evidence type="ECO:0000256" key="11">
    <source>
        <dbReference type="SAM" id="Phobius"/>
    </source>
</evidence>
<comment type="caution">
    <text evidence="12">The sequence shown here is derived from an EMBL/GenBank/DDBJ whole genome shotgun (WGS) entry which is preliminary data.</text>
</comment>
<dbReference type="InterPro" id="IPR022751">
    <property type="entry name" value="Alpha_mannosyltransferase"/>
</dbReference>
<keyword evidence="12" id="KW-0328">Glycosyltransferase</keyword>
<evidence type="ECO:0000256" key="8">
    <source>
        <dbReference type="ARBA" id="ARBA00023034"/>
    </source>
</evidence>
<comment type="pathway">
    <text evidence="2">Protein modification; protein glycosylation.</text>
</comment>
<dbReference type="InterPro" id="IPR029044">
    <property type="entry name" value="Nucleotide-diphossugar_trans"/>
</dbReference>
<dbReference type="AlphaFoldDB" id="A0A178EY18"/>
<dbReference type="PANTHER" id="PTHR31646">
    <property type="entry name" value="ALPHA-1,2-MANNOSYLTRANSFERASE MNN2"/>
    <property type="match status" value="1"/>
</dbReference>
<evidence type="ECO:0000313" key="12">
    <source>
        <dbReference type="EMBL" id="OAL65010.1"/>
    </source>
</evidence>
<dbReference type="Pfam" id="PF11051">
    <property type="entry name" value="Mannosyl_trans3"/>
    <property type="match status" value="2"/>
</dbReference>
<dbReference type="VEuPathDB" id="FungiDB:TERG_06588"/>
<name>A0A178EY18_TRIRU</name>
<evidence type="ECO:0000256" key="7">
    <source>
        <dbReference type="ARBA" id="ARBA00022989"/>
    </source>
</evidence>
<evidence type="ECO:0000256" key="3">
    <source>
        <dbReference type="ARBA" id="ARBA00009105"/>
    </source>
</evidence>
<gene>
    <name evidence="12" type="ORF">A7C99_3490</name>
</gene>
<feature type="transmembrane region" description="Helical" evidence="11">
    <location>
        <begin position="7"/>
        <end position="34"/>
    </location>
</feature>
<comment type="similarity">
    <text evidence="3">Belongs to the MNN1/MNT family.</text>
</comment>
<keyword evidence="8" id="KW-0333">Golgi apparatus</keyword>
<evidence type="ECO:0000256" key="5">
    <source>
        <dbReference type="ARBA" id="ARBA00022692"/>
    </source>
</evidence>
<dbReference type="EMBL" id="LHPM01000014">
    <property type="protein sequence ID" value="OAL65010.1"/>
    <property type="molecule type" value="Genomic_DNA"/>
</dbReference>
<keyword evidence="6" id="KW-0735">Signal-anchor</keyword>
<keyword evidence="9 11" id="KW-0472">Membrane</keyword>
<keyword evidence="5 11" id="KW-0812">Transmembrane</keyword>
<dbReference type="GO" id="GO:0000026">
    <property type="term" value="F:alpha-1,2-mannosyltransferase activity"/>
    <property type="evidence" value="ECO:0007669"/>
    <property type="project" value="TreeGrafter"/>
</dbReference>
<evidence type="ECO:0000256" key="6">
    <source>
        <dbReference type="ARBA" id="ARBA00022968"/>
    </source>
</evidence>
<dbReference type="GO" id="GO:0046354">
    <property type="term" value="P:mannan biosynthetic process"/>
    <property type="evidence" value="ECO:0007669"/>
    <property type="project" value="TreeGrafter"/>
</dbReference>
<evidence type="ECO:0000256" key="10">
    <source>
        <dbReference type="SAM" id="MobiDB-lite"/>
    </source>
</evidence>
<evidence type="ECO:0000256" key="4">
    <source>
        <dbReference type="ARBA" id="ARBA00022679"/>
    </source>
</evidence>
<feature type="region of interest" description="Disordered" evidence="10">
    <location>
        <begin position="124"/>
        <end position="146"/>
    </location>
</feature>
<accession>A0A178EY18</accession>
<reference evidence="12 13" key="1">
    <citation type="submission" date="2016-05" db="EMBL/GenBank/DDBJ databases">
        <title>Genome sequencing of Trichophyton rubrum CMCC(F)T1i isolated from hair.</title>
        <authorList>
            <person name="Zhan P."/>
            <person name="Tao Y."/>
            <person name="Liu W."/>
        </authorList>
    </citation>
    <scope>NUCLEOTIDE SEQUENCE [LARGE SCALE GENOMIC DNA]</scope>
    <source>
        <strain evidence="13">CMCC(F)T1i</strain>
    </source>
</reference>
<evidence type="ECO:0000256" key="9">
    <source>
        <dbReference type="ARBA" id="ARBA00023136"/>
    </source>
</evidence>
<dbReference type="GO" id="GO:0000139">
    <property type="term" value="C:Golgi membrane"/>
    <property type="evidence" value="ECO:0007669"/>
    <property type="project" value="UniProtKB-SubCell"/>
</dbReference>
<evidence type="ECO:0000313" key="13">
    <source>
        <dbReference type="Proteomes" id="UP000243015"/>
    </source>
</evidence>
<feature type="compositionally biased region" description="Basic and acidic residues" evidence="10">
    <location>
        <begin position="416"/>
        <end position="439"/>
    </location>
</feature>
<dbReference type="PANTHER" id="PTHR31646:SF1">
    <property type="entry name" value="ALPHA-1,2-MANNOSYLTRANSFERASE MNN2"/>
    <property type="match status" value="1"/>
</dbReference>
<dbReference type="VEuPathDB" id="FungiDB:TERG_06589"/>
<keyword evidence="7 11" id="KW-1133">Transmembrane helix</keyword>
<evidence type="ECO:0000256" key="1">
    <source>
        <dbReference type="ARBA" id="ARBA00004323"/>
    </source>
</evidence>